<accession>A0A6S7BVU8</accession>
<protein>
    <submittedName>
        <fullName evidence="1">Uncharacterized protein</fullName>
    </submittedName>
</protein>
<keyword evidence="2" id="KW-1185">Reference proteome</keyword>
<reference evidence="1 2" key="1">
    <citation type="submission" date="2020-04" db="EMBL/GenBank/DDBJ databases">
        <authorList>
            <person name="De Canck E."/>
        </authorList>
    </citation>
    <scope>NUCLEOTIDE SEQUENCE [LARGE SCALE GENOMIC DNA]</scope>
    <source>
        <strain evidence="1 2">LMG 28138</strain>
    </source>
</reference>
<gene>
    <name evidence="1" type="ORF">LMG28138_04907</name>
</gene>
<organism evidence="1 2">
    <name type="scientific">Pararobbsia alpina</name>
    <dbReference type="NCBI Taxonomy" id="621374"/>
    <lineage>
        <taxon>Bacteria</taxon>
        <taxon>Pseudomonadati</taxon>
        <taxon>Pseudomonadota</taxon>
        <taxon>Betaproteobacteria</taxon>
        <taxon>Burkholderiales</taxon>
        <taxon>Burkholderiaceae</taxon>
        <taxon>Pararobbsia</taxon>
    </lineage>
</organism>
<evidence type="ECO:0000313" key="2">
    <source>
        <dbReference type="Proteomes" id="UP000494115"/>
    </source>
</evidence>
<evidence type="ECO:0000313" key="1">
    <source>
        <dbReference type="EMBL" id="CAB3800709.1"/>
    </source>
</evidence>
<dbReference type="Proteomes" id="UP000494115">
    <property type="component" value="Unassembled WGS sequence"/>
</dbReference>
<dbReference type="EMBL" id="CADIKM010000039">
    <property type="protein sequence ID" value="CAB3800709.1"/>
    <property type="molecule type" value="Genomic_DNA"/>
</dbReference>
<name>A0A6S7BVU8_9BURK</name>
<dbReference type="AlphaFoldDB" id="A0A6S7BVU8"/>
<dbReference type="RefSeq" id="WP_175107523.1">
    <property type="nucleotide sequence ID" value="NZ_CADIKM010000039.1"/>
</dbReference>
<sequence length="90" mass="10184">MGDIDALLLGMGVLQNDGYYAPRTARILHIEDMMIAAGRSVRNLCDITHAVDSDKALRLVDEGEFFDLILSELHARQHEGYRCRRAWAPQ</sequence>
<proteinExistence type="predicted"/>